<dbReference type="AlphaFoldDB" id="A0A0K1JMG2"/>
<dbReference type="InterPro" id="IPR050259">
    <property type="entry name" value="SDR"/>
</dbReference>
<accession>A0A0K1JMG2</accession>
<dbReference type="KEGG" id="lmoi:VV02_21970"/>
<dbReference type="STRING" id="571913.VV02_21970"/>
<dbReference type="PRINTS" id="PR00081">
    <property type="entry name" value="GDHRDH"/>
</dbReference>
<dbReference type="PATRIC" id="fig|571913.6.peg.4449"/>
<dbReference type="Gene3D" id="3.40.50.720">
    <property type="entry name" value="NAD(P)-binding Rossmann-like Domain"/>
    <property type="match status" value="1"/>
</dbReference>
<name>A0A0K1JMG2_9MICO</name>
<protein>
    <submittedName>
        <fullName evidence="2">3-hydroxybutyrate dehydrogenase</fullName>
    </submittedName>
</protein>
<dbReference type="OrthoDB" id="9786435at2"/>
<dbReference type="EMBL" id="CP011112">
    <property type="protein sequence ID" value="AKU17901.1"/>
    <property type="molecule type" value="Genomic_DNA"/>
</dbReference>
<gene>
    <name evidence="2" type="ORF">VV02_21970</name>
</gene>
<dbReference type="SUPFAM" id="SSF51735">
    <property type="entry name" value="NAD(P)-binding Rossmann-fold domains"/>
    <property type="match status" value="1"/>
</dbReference>
<evidence type="ECO:0000313" key="3">
    <source>
        <dbReference type="Proteomes" id="UP000066480"/>
    </source>
</evidence>
<dbReference type="InterPro" id="IPR036291">
    <property type="entry name" value="NAD(P)-bd_dom_sf"/>
</dbReference>
<proteinExistence type="inferred from homology"/>
<dbReference type="PANTHER" id="PTHR42879">
    <property type="entry name" value="3-OXOACYL-(ACYL-CARRIER-PROTEIN) REDUCTASE"/>
    <property type="match status" value="1"/>
</dbReference>
<comment type="similarity">
    <text evidence="1">Belongs to the short-chain dehydrogenases/reductases (SDR) family.</text>
</comment>
<dbReference type="RefSeq" id="WP_052595059.1">
    <property type="nucleotide sequence ID" value="NZ_CP011112.1"/>
</dbReference>
<dbReference type="InterPro" id="IPR002347">
    <property type="entry name" value="SDR_fam"/>
</dbReference>
<sequence length="248" mass="25628">MNADANGRMALITGGSTEIGAACARALAASGARVVVADQDEHRAGLIASAIGGQVWPINLQDTAALASLTLDADILVNAAGATAVAPLHELTPQDFGRVHRVLVEAPYLLIRAALPHMYDRGWGRIINITSAYGRAGAREQAAAVSAAHALEGLSKVTALEAGPRGVTSNCVSPAQIRTAELDDVIARLAAEREVGEDVVVDDLLARSSIKRFVEAREVAALVTWLAGDDAAMVNGASYAMDGGWTAA</sequence>
<keyword evidence="3" id="KW-1185">Reference proteome</keyword>
<dbReference type="Pfam" id="PF13561">
    <property type="entry name" value="adh_short_C2"/>
    <property type="match status" value="1"/>
</dbReference>
<dbReference type="PANTHER" id="PTHR42879:SF2">
    <property type="entry name" value="3-OXOACYL-[ACYL-CARRIER-PROTEIN] REDUCTASE FABG"/>
    <property type="match status" value="1"/>
</dbReference>
<evidence type="ECO:0000313" key="2">
    <source>
        <dbReference type="EMBL" id="AKU17901.1"/>
    </source>
</evidence>
<evidence type="ECO:0000256" key="1">
    <source>
        <dbReference type="ARBA" id="ARBA00006484"/>
    </source>
</evidence>
<dbReference type="Proteomes" id="UP000066480">
    <property type="component" value="Chromosome"/>
</dbReference>
<reference evidence="2 3" key="1">
    <citation type="submission" date="2015-03" db="EMBL/GenBank/DDBJ databases">
        <title>Luteipulveratus halotolerans sp. nov., a novel actinobacterium (Dermacoccaceae) from Sarawak, Malaysia.</title>
        <authorList>
            <person name="Juboi H."/>
            <person name="Basik A."/>
            <person name="Shamsul S.S."/>
            <person name="Arnold P."/>
            <person name="Schmitt E.K."/>
            <person name="Sanglier J.-J."/>
            <person name="Yeo T."/>
        </authorList>
    </citation>
    <scope>NUCLEOTIDE SEQUENCE [LARGE SCALE GENOMIC DNA]</scope>
    <source>
        <strain evidence="2 3">MN07-A0370</strain>
    </source>
</reference>
<organism evidence="2 3">
    <name type="scientific">Luteipulveratus mongoliensis</name>
    <dbReference type="NCBI Taxonomy" id="571913"/>
    <lineage>
        <taxon>Bacteria</taxon>
        <taxon>Bacillati</taxon>
        <taxon>Actinomycetota</taxon>
        <taxon>Actinomycetes</taxon>
        <taxon>Micrococcales</taxon>
        <taxon>Dermacoccaceae</taxon>
        <taxon>Luteipulveratus</taxon>
    </lineage>
</organism>